<dbReference type="Proteomes" id="UP000284842">
    <property type="component" value="Unassembled WGS sequence"/>
</dbReference>
<comment type="similarity">
    <text evidence="2">Belongs to the TrkH potassium transport family.</text>
</comment>
<keyword evidence="7 11" id="KW-1133">Transmembrane helix</keyword>
<evidence type="ECO:0008006" key="14">
    <source>
        <dbReference type="Google" id="ProtNLM"/>
    </source>
</evidence>
<keyword evidence="5 11" id="KW-0812">Transmembrane</keyword>
<comment type="caution">
    <text evidence="12">The sequence shown here is derived from an EMBL/GenBank/DDBJ whole genome shotgun (WGS) entry which is preliminary data.</text>
</comment>
<feature type="compositionally biased region" description="Polar residues" evidence="10">
    <location>
        <begin position="193"/>
        <end position="203"/>
    </location>
</feature>
<keyword evidence="13" id="KW-1185">Reference proteome</keyword>
<evidence type="ECO:0000256" key="1">
    <source>
        <dbReference type="ARBA" id="ARBA00004141"/>
    </source>
</evidence>
<keyword evidence="3" id="KW-0813">Transport</keyword>
<evidence type="ECO:0000256" key="11">
    <source>
        <dbReference type="SAM" id="Phobius"/>
    </source>
</evidence>
<evidence type="ECO:0000256" key="4">
    <source>
        <dbReference type="ARBA" id="ARBA00022538"/>
    </source>
</evidence>
<dbReference type="InterPro" id="IPR004773">
    <property type="entry name" value="K/Na_transp_Trk1/HKT1"/>
</dbReference>
<evidence type="ECO:0000256" key="3">
    <source>
        <dbReference type="ARBA" id="ARBA00022448"/>
    </source>
</evidence>
<dbReference type="STRING" id="181874.A0A409V8V8"/>
<feature type="transmembrane region" description="Helical" evidence="11">
    <location>
        <begin position="711"/>
        <end position="733"/>
    </location>
</feature>
<feature type="non-terminal residue" evidence="12">
    <location>
        <position position="1"/>
    </location>
</feature>
<dbReference type="InParanoid" id="A0A409V8V8"/>
<evidence type="ECO:0000256" key="10">
    <source>
        <dbReference type="SAM" id="MobiDB-lite"/>
    </source>
</evidence>
<keyword evidence="6" id="KW-0630">Potassium</keyword>
<evidence type="ECO:0000256" key="5">
    <source>
        <dbReference type="ARBA" id="ARBA00022692"/>
    </source>
</evidence>
<proteinExistence type="inferred from homology"/>
<protein>
    <recommendedName>
        <fullName evidence="14">Potassium transport protein</fullName>
    </recommendedName>
</protein>
<evidence type="ECO:0000256" key="6">
    <source>
        <dbReference type="ARBA" id="ARBA00022958"/>
    </source>
</evidence>
<dbReference type="GO" id="GO:1990573">
    <property type="term" value="P:potassium ion import across plasma membrane"/>
    <property type="evidence" value="ECO:0007669"/>
    <property type="project" value="TreeGrafter"/>
</dbReference>
<reference evidence="12 13" key="1">
    <citation type="journal article" date="2018" name="Evol. Lett.">
        <title>Horizontal gene cluster transfer increased hallucinogenic mushroom diversity.</title>
        <authorList>
            <person name="Reynolds H.T."/>
            <person name="Vijayakumar V."/>
            <person name="Gluck-Thaler E."/>
            <person name="Korotkin H.B."/>
            <person name="Matheny P.B."/>
            <person name="Slot J.C."/>
        </authorList>
    </citation>
    <scope>NUCLEOTIDE SEQUENCE [LARGE SCALE GENOMIC DNA]</scope>
    <source>
        <strain evidence="12 13">2629</strain>
    </source>
</reference>
<feature type="compositionally biased region" description="Polar residues" evidence="10">
    <location>
        <begin position="237"/>
        <end position="249"/>
    </location>
</feature>
<name>A0A409V8V8_9AGAR</name>
<dbReference type="PIRSF" id="PIRSF002450">
    <property type="entry name" value="K+_transpter_TRK"/>
    <property type="match status" value="1"/>
</dbReference>
<evidence type="ECO:0000256" key="9">
    <source>
        <dbReference type="ARBA" id="ARBA00023136"/>
    </source>
</evidence>
<dbReference type="Pfam" id="PF02386">
    <property type="entry name" value="TrkH"/>
    <property type="match status" value="1"/>
</dbReference>
<keyword evidence="8" id="KW-0406">Ion transport</keyword>
<evidence type="ECO:0000256" key="8">
    <source>
        <dbReference type="ARBA" id="ARBA00023065"/>
    </source>
</evidence>
<comment type="subcellular location">
    <subcellularLocation>
        <location evidence="1">Membrane</location>
        <topology evidence="1">Multi-pass membrane protein</topology>
    </subcellularLocation>
</comment>
<feature type="transmembrane region" description="Helical" evidence="11">
    <location>
        <begin position="54"/>
        <end position="74"/>
    </location>
</feature>
<feature type="region of interest" description="Disordered" evidence="10">
    <location>
        <begin position="149"/>
        <end position="319"/>
    </location>
</feature>
<evidence type="ECO:0000313" key="12">
    <source>
        <dbReference type="EMBL" id="PPQ63028.1"/>
    </source>
</evidence>
<dbReference type="PANTHER" id="PTHR31064:SF30">
    <property type="entry name" value="HIGH-AFFINITY POTASSIUM TRANSPORT PROTEIN-RELATED"/>
    <property type="match status" value="1"/>
</dbReference>
<evidence type="ECO:0000256" key="7">
    <source>
        <dbReference type="ARBA" id="ARBA00022989"/>
    </source>
</evidence>
<feature type="compositionally biased region" description="Polar residues" evidence="10">
    <location>
        <begin position="285"/>
        <end position="314"/>
    </location>
</feature>
<dbReference type="GO" id="GO:0030007">
    <property type="term" value="P:intracellular potassium ion homeostasis"/>
    <property type="evidence" value="ECO:0007669"/>
    <property type="project" value="InterPro"/>
</dbReference>
<accession>A0A409V8V8</accession>
<dbReference type="OrthoDB" id="9999863at2759"/>
<feature type="transmembrane region" description="Helical" evidence="11">
    <location>
        <begin position="490"/>
        <end position="516"/>
    </location>
</feature>
<dbReference type="InterPro" id="IPR051143">
    <property type="entry name" value="TrkH_K-transport"/>
</dbReference>
<feature type="transmembrane region" description="Helical" evidence="11">
    <location>
        <begin position="410"/>
        <end position="436"/>
    </location>
</feature>
<dbReference type="PANTHER" id="PTHR31064">
    <property type="entry name" value="POTASSIUM TRANSPORT PROTEIN DDB_G0292412-RELATED"/>
    <property type="match status" value="1"/>
</dbReference>
<dbReference type="GO" id="GO:0005886">
    <property type="term" value="C:plasma membrane"/>
    <property type="evidence" value="ECO:0007669"/>
    <property type="project" value="InterPro"/>
</dbReference>
<dbReference type="EMBL" id="NHTK01006133">
    <property type="protein sequence ID" value="PPQ63028.1"/>
    <property type="molecule type" value="Genomic_DNA"/>
</dbReference>
<feature type="region of interest" description="Disordered" evidence="10">
    <location>
        <begin position="847"/>
        <end position="872"/>
    </location>
</feature>
<organism evidence="12 13">
    <name type="scientific">Panaeolus cyanescens</name>
    <dbReference type="NCBI Taxonomy" id="181874"/>
    <lineage>
        <taxon>Eukaryota</taxon>
        <taxon>Fungi</taxon>
        <taxon>Dikarya</taxon>
        <taxon>Basidiomycota</taxon>
        <taxon>Agaricomycotina</taxon>
        <taxon>Agaricomycetes</taxon>
        <taxon>Agaricomycetidae</taxon>
        <taxon>Agaricales</taxon>
        <taxon>Agaricineae</taxon>
        <taxon>Galeropsidaceae</taxon>
        <taxon>Panaeolus</taxon>
    </lineage>
</organism>
<feature type="transmembrane region" description="Helical" evidence="11">
    <location>
        <begin position="21"/>
        <end position="42"/>
    </location>
</feature>
<dbReference type="NCBIfam" id="TIGR00934">
    <property type="entry name" value="2a38euk"/>
    <property type="match status" value="1"/>
</dbReference>
<feature type="transmembrane region" description="Helical" evidence="11">
    <location>
        <begin position="739"/>
        <end position="758"/>
    </location>
</feature>
<dbReference type="FunCoup" id="A0A409V8V8">
    <property type="interactions" value="61"/>
</dbReference>
<feature type="compositionally biased region" description="Basic and acidic residues" evidence="10">
    <location>
        <begin position="786"/>
        <end position="796"/>
    </location>
</feature>
<feature type="compositionally biased region" description="Polar residues" evidence="10">
    <location>
        <begin position="158"/>
        <end position="174"/>
    </location>
</feature>
<dbReference type="InterPro" id="IPR015958">
    <property type="entry name" value="Trk1_fungi"/>
</dbReference>
<gene>
    <name evidence="12" type="ORF">CVT24_005974</name>
</gene>
<dbReference type="GO" id="GO:0140107">
    <property type="term" value="F:high-affinity potassium ion transmembrane transporter activity"/>
    <property type="evidence" value="ECO:0007669"/>
    <property type="project" value="TreeGrafter"/>
</dbReference>
<dbReference type="AlphaFoldDB" id="A0A409V8V8"/>
<keyword evidence="9 11" id="KW-0472">Membrane</keyword>
<feature type="region of interest" description="Disordered" evidence="10">
    <location>
        <begin position="786"/>
        <end position="806"/>
    </location>
</feature>
<feature type="transmembrane region" description="Helical" evidence="11">
    <location>
        <begin position="551"/>
        <end position="571"/>
    </location>
</feature>
<evidence type="ECO:0000313" key="13">
    <source>
        <dbReference type="Proteomes" id="UP000284842"/>
    </source>
</evidence>
<evidence type="ECO:0000256" key="2">
    <source>
        <dbReference type="ARBA" id="ARBA00009137"/>
    </source>
</evidence>
<keyword evidence="4" id="KW-0633">Potassium transport</keyword>
<dbReference type="InterPro" id="IPR003445">
    <property type="entry name" value="Cat_transpt"/>
</dbReference>
<sequence>STLTPLIFSVIFYLSNGRYKVAYIDALFNCVSAMAVCGLATINLSELTPFQQAILFFLMSIGSPITVSWITVFLRRHYFRKKFEHLVLSSNLRPSHSMVPHIPKKSFISRLKDNFTSTRVSIHDEESTEVEVPKKKYLRTDMIRRMDHAPQRVDPNGWLSQGASEQTPSTTAQEPVTPPVLDAHETPKAAGSDQATRPAQLTDLTEAHFTKPKPRRRTSDPGIHSRPPTPPRAPMHRSTTLAKTFTRTPTVEFAHNLRRPSRAADSNLPGLKEKEDSPHQPDLYTEQNGSVRNRRGSTAGSFRTHPSMTFNPNFPQGKPKARERGFGGFPAPWTMLMLVISRLFPTVRERFSRTMTIPVTTSLVPGHVTRSPDEKAAPYLSFGTTVGRNSAFHRLTKDQLAEVGGVEYRALNALLCLVAVYHFGFQLIGFTIIGAYTAQPRWASVFSSENQVRPVNSVWFSAYQVVSAYTNTGTSLVDQSMLPFQRAYPVIVTMAILILAGNTCFPIFMRFFIWILTKCVSKTSLLQETLTFLLHHPRRCFIYLFPSHQTWFLLSIVILLTLIDWVGFLVLDINNHVIEMIPVGIRVLAGFMQGVSVRAAGFGIIPLAAMAPAVKVMYVVMMYISVYPIAMSVRSTNVYEEQSLGIYDQKDEDEESKFNPEGGPRLKVWSQYLAIHARKQLAFDMWWIALSLFLICCKEAARIDDPANATWFNIFTILFELVSAYGTVGLSLGIPDQNYSLSGAFSTFSKLVVCIVMLRGRHRGLPFSIDRAIMFPSEYSTAEEAIRERKSLHSGDGDGQNLETREHEPFVYSETMTSARISIHQRFPQNSRLRRLSTHDDLFSVAERGDTSSDEGRFHRNNSDDNDNLKEY</sequence>